<dbReference type="OrthoDB" id="539213at2759"/>
<evidence type="ECO:0000256" key="2">
    <source>
        <dbReference type="ARBA" id="ARBA00006991"/>
    </source>
</evidence>
<dbReference type="AlphaFoldDB" id="A0A6A6D7I2"/>
<dbReference type="InterPro" id="IPR002110">
    <property type="entry name" value="Ankyrin_rpt"/>
</dbReference>
<evidence type="ECO:0000256" key="7">
    <source>
        <dbReference type="ARBA" id="ARBA00023015"/>
    </source>
</evidence>
<dbReference type="PROSITE" id="PS00028">
    <property type="entry name" value="ZINC_FINGER_C2H2_1"/>
    <property type="match status" value="2"/>
</dbReference>
<gene>
    <name evidence="13" type="ORF">K469DRAFT_683976</name>
</gene>
<feature type="repeat" description="ANK" evidence="10">
    <location>
        <begin position="166"/>
        <end position="198"/>
    </location>
</feature>
<dbReference type="GO" id="GO:0008270">
    <property type="term" value="F:zinc ion binding"/>
    <property type="evidence" value="ECO:0007669"/>
    <property type="project" value="UniProtKB-KW"/>
</dbReference>
<name>A0A6A6D7I2_9PEZI</name>
<dbReference type="FunFam" id="3.30.160.60:FF:000056">
    <property type="entry name" value="Zinc finger and SCAN domain-containing 20"/>
    <property type="match status" value="1"/>
</dbReference>
<dbReference type="InterPro" id="IPR050888">
    <property type="entry name" value="ZnF_C2H2-type_TF"/>
</dbReference>
<keyword evidence="3" id="KW-0479">Metal-binding</keyword>
<dbReference type="SMART" id="SM00355">
    <property type="entry name" value="ZnF_C2H2"/>
    <property type="match status" value="3"/>
</dbReference>
<dbReference type="InterPro" id="IPR036236">
    <property type="entry name" value="Znf_C2H2_sf"/>
</dbReference>
<evidence type="ECO:0000256" key="5">
    <source>
        <dbReference type="ARBA" id="ARBA00022771"/>
    </source>
</evidence>
<keyword evidence="14" id="KW-1185">Reference proteome</keyword>
<evidence type="ECO:0000256" key="11">
    <source>
        <dbReference type="PROSITE-ProRule" id="PRU00042"/>
    </source>
</evidence>
<dbReference type="InterPro" id="IPR036770">
    <property type="entry name" value="Ankyrin_rpt-contain_sf"/>
</dbReference>
<evidence type="ECO:0000256" key="6">
    <source>
        <dbReference type="ARBA" id="ARBA00022833"/>
    </source>
</evidence>
<keyword evidence="6" id="KW-0862">Zinc</keyword>
<dbReference type="PROSITE" id="PS50088">
    <property type="entry name" value="ANK_REPEAT"/>
    <property type="match status" value="1"/>
</dbReference>
<evidence type="ECO:0000313" key="14">
    <source>
        <dbReference type="Proteomes" id="UP000800200"/>
    </source>
</evidence>
<evidence type="ECO:0000256" key="10">
    <source>
        <dbReference type="PROSITE-ProRule" id="PRU00023"/>
    </source>
</evidence>
<dbReference type="SUPFAM" id="SSF57667">
    <property type="entry name" value="beta-beta-alpha zinc fingers"/>
    <property type="match status" value="1"/>
</dbReference>
<evidence type="ECO:0000259" key="12">
    <source>
        <dbReference type="PROSITE" id="PS50157"/>
    </source>
</evidence>
<reference evidence="13" key="1">
    <citation type="journal article" date="2020" name="Stud. Mycol.">
        <title>101 Dothideomycetes genomes: a test case for predicting lifestyles and emergence of pathogens.</title>
        <authorList>
            <person name="Haridas S."/>
            <person name="Albert R."/>
            <person name="Binder M."/>
            <person name="Bloem J."/>
            <person name="Labutti K."/>
            <person name="Salamov A."/>
            <person name="Andreopoulos B."/>
            <person name="Baker S."/>
            <person name="Barry K."/>
            <person name="Bills G."/>
            <person name="Bluhm B."/>
            <person name="Cannon C."/>
            <person name="Castanera R."/>
            <person name="Culley D."/>
            <person name="Daum C."/>
            <person name="Ezra D."/>
            <person name="Gonzalez J."/>
            <person name="Henrissat B."/>
            <person name="Kuo A."/>
            <person name="Liang C."/>
            <person name="Lipzen A."/>
            <person name="Lutzoni F."/>
            <person name="Magnuson J."/>
            <person name="Mondo S."/>
            <person name="Nolan M."/>
            <person name="Ohm R."/>
            <person name="Pangilinan J."/>
            <person name="Park H.-J."/>
            <person name="Ramirez L."/>
            <person name="Alfaro M."/>
            <person name="Sun H."/>
            <person name="Tritt A."/>
            <person name="Yoshinaga Y."/>
            <person name="Zwiers L.-H."/>
            <person name="Turgeon B."/>
            <person name="Goodwin S."/>
            <person name="Spatafora J."/>
            <person name="Crous P."/>
            <person name="Grigoriev I."/>
        </authorList>
    </citation>
    <scope>NUCLEOTIDE SEQUENCE</scope>
    <source>
        <strain evidence="13">CBS 207.26</strain>
    </source>
</reference>
<dbReference type="PANTHER" id="PTHR24406">
    <property type="entry name" value="TRANSCRIPTIONAL REPRESSOR CTCFL-RELATED"/>
    <property type="match status" value="1"/>
</dbReference>
<dbReference type="SMART" id="SM00248">
    <property type="entry name" value="ANK"/>
    <property type="match status" value="2"/>
</dbReference>
<evidence type="ECO:0000256" key="4">
    <source>
        <dbReference type="ARBA" id="ARBA00022737"/>
    </source>
</evidence>
<keyword evidence="5 11" id="KW-0863">Zinc-finger</keyword>
<evidence type="ECO:0000313" key="13">
    <source>
        <dbReference type="EMBL" id="KAF2175371.1"/>
    </source>
</evidence>
<keyword evidence="4" id="KW-0677">Repeat</keyword>
<dbReference type="InterPro" id="IPR013087">
    <property type="entry name" value="Znf_C2H2_type"/>
</dbReference>
<dbReference type="Pfam" id="PF12796">
    <property type="entry name" value="Ank_2"/>
    <property type="match status" value="1"/>
</dbReference>
<sequence>MTFNQAGRSLEYYVDPEIQGLIKCHACPKTFVKRGQYNRHNKTHTRPYRCDSCEKRFAVNGDLIRHKKIHQGADARFYCKWPQCTFGGASRKDNLRRHMREAHEEALREEQGNFPSDFQRIYKKSVLEQKSTMDDSSLLLGASSGKTLMIKLLLEQGADLGKKFDIGRTALHVAARNGHEDSVRALLDAGANDQALDDNGN</sequence>
<evidence type="ECO:0000256" key="3">
    <source>
        <dbReference type="ARBA" id="ARBA00022723"/>
    </source>
</evidence>
<keyword evidence="8" id="KW-0804">Transcription</keyword>
<accession>A0A6A6D7I2</accession>
<dbReference type="SUPFAM" id="SSF48403">
    <property type="entry name" value="Ankyrin repeat"/>
    <property type="match status" value="1"/>
</dbReference>
<comment type="similarity">
    <text evidence="2">Belongs to the krueppel C2H2-type zinc-finger protein family.</text>
</comment>
<protein>
    <recommendedName>
        <fullName evidence="12">C2H2-type domain-containing protein</fullName>
    </recommendedName>
</protein>
<dbReference type="PROSITE" id="PS50297">
    <property type="entry name" value="ANK_REP_REGION"/>
    <property type="match status" value="1"/>
</dbReference>
<dbReference type="Proteomes" id="UP000800200">
    <property type="component" value="Unassembled WGS sequence"/>
</dbReference>
<dbReference type="Gene3D" id="3.30.160.60">
    <property type="entry name" value="Classic Zinc Finger"/>
    <property type="match status" value="1"/>
</dbReference>
<feature type="domain" description="C2H2-type" evidence="12">
    <location>
        <begin position="48"/>
        <end position="75"/>
    </location>
</feature>
<keyword evidence="7" id="KW-0805">Transcription regulation</keyword>
<evidence type="ECO:0000256" key="8">
    <source>
        <dbReference type="ARBA" id="ARBA00023163"/>
    </source>
</evidence>
<comment type="subcellular location">
    <subcellularLocation>
        <location evidence="1">Nucleus</location>
    </subcellularLocation>
</comment>
<dbReference type="Gene3D" id="1.25.40.20">
    <property type="entry name" value="Ankyrin repeat-containing domain"/>
    <property type="match status" value="1"/>
</dbReference>
<keyword evidence="9" id="KW-0539">Nucleus</keyword>
<dbReference type="GO" id="GO:0005634">
    <property type="term" value="C:nucleus"/>
    <property type="evidence" value="ECO:0007669"/>
    <property type="project" value="UniProtKB-SubCell"/>
</dbReference>
<evidence type="ECO:0000256" key="1">
    <source>
        <dbReference type="ARBA" id="ARBA00004123"/>
    </source>
</evidence>
<keyword evidence="10" id="KW-0040">ANK repeat</keyword>
<dbReference type="Pfam" id="PF00096">
    <property type="entry name" value="zf-C2H2"/>
    <property type="match status" value="2"/>
</dbReference>
<organism evidence="13 14">
    <name type="scientific">Zopfia rhizophila CBS 207.26</name>
    <dbReference type="NCBI Taxonomy" id="1314779"/>
    <lineage>
        <taxon>Eukaryota</taxon>
        <taxon>Fungi</taxon>
        <taxon>Dikarya</taxon>
        <taxon>Ascomycota</taxon>
        <taxon>Pezizomycotina</taxon>
        <taxon>Dothideomycetes</taxon>
        <taxon>Dothideomycetes incertae sedis</taxon>
        <taxon>Zopfiaceae</taxon>
        <taxon>Zopfia</taxon>
    </lineage>
</organism>
<feature type="domain" description="C2H2-type" evidence="12">
    <location>
        <begin position="22"/>
        <end position="49"/>
    </location>
</feature>
<dbReference type="EMBL" id="ML994735">
    <property type="protein sequence ID" value="KAF2175371.1"/>
    <property type="molecule type" value="Genomic_DNA"/>
</dbReference>
<dbReference type="PROSITE" id="PS50157">
    <property type="entry name" value="ZINC_FINGER_C2H2_2"/>
    <property type="match status" value="2"/>
</dbReference>
<proteinExistence type="inferred from homology"/>
<evidence type="ECO:0000256" key="9">
    <source>
        <dbReference type="ARBA" id="ARBA00023242"/>
    </source>
</evidence>